<dbReference type="RefSeq" id="WP_281748652.1">
    <property type="nucleotide sequence ID" value="NZ_AP026933.1"/>
</dbReference>
<name>A0ABM8BYV0_9MOLU</name>
<reference evidence="1 2" key="1">
    <citation type="journal article" date="2022" name="Front. Microbiol.">
        <title>Male-killing mechanisms vary between Spiroplasma species.</title>
        <authorList>
            <person name="Arai H."/>
            <person name="Inoue M."/>
            <person name="Kageyama D."/>
        </authorList>
    </citation>
    <scope>NUCLEOTIDE SEQUENCE [LARGE SCALE GENOMIC DNA]</scope>
    <source>
        <strain evidence="2">sHm</strain>
    </source>
</reference>
<dbReference type="EMBL" id="AP026933">
    <property type="protein sequence ID" value="BDT05082.1"/>
    <property type="molecule type" value="Genomic_DNA"/>
</dbReference>
<gene>
    <name evidence="1" type="ORF">SHM_27280</name>
</gene>
<evidence type="ECO:0000313" key="2">
    <source>
        <dbReference type="Proteomes" id="UP001163387"/>
    </source>
</evidence>
<accession>A0ABM8BYV0</accession>
<protein>
    <submittedName>
        <fullName evidence="1">Uncharacterized protein</fullName>
    </submittedName>
</protein>
<keyword evidence="2" id="KW-1185">Reference proteome</keyword>
<evidence type="ECO:0000313" key="1">
    <source>
        <dbReference type="EMBL" id="BDT05082.1"/>
    </source>
</evidence>
<organism evidence="1 2">
    <name type="scientific">Spiroplasma ixodetis</name>
    <dbReference type="NCBI Taxonomy" id="2141"/>
    <lineage>
        <taxon>Bacteria</taxon>
        <taxon>Bacillati</taxon>
        <taxon>Mycoplasmatota</taxon>
        <taxon>Mollicutes</taxon>
        <taxon>Entomoplasmatales</taxon>
        <taxon>Spiroplasmataceae</taxon>
        <taxon>Spiroplasma</taxon>
    </lineage>
</organism>
<dbReference type="Proteomes" id="UP001163387">
    <property type="component" value="Chromosome"/>
</dbReference>
<proteinExistence type="predicted"/>
<sequence length="53" mass="6431">MKDIKKVTRFELINTYERQIVIYSKEHKNGNKNINKIEYDLQDNEQTLKVFIS</sequence>